<dbReference type="SUPFAM" id="SSF117892">
    <property type="entry name" value="Band 7/SPFH domain"/>
    <property type="match status" value="1"/>
</dbReference>
<dbReference type="InterPro" id="IPR050710">
    <property type="entry name" value="Band7/mec-2_domain"/>
</dbReference>
<accession>A0A328DFB0</accession>
<protein>
    <recommendedName>
        <fullName evidence="3">Band 7 domain-containing protein</fullName>
    </recommendedName>
</protein>
<dbReference type="EMBL" id="NQVE01000165">
    <property type="protein sequence ID" value="RAL42593.1"/>
    <property type="molecule type" value="Genomic_DNA"/>
</dbReference>
<dbReference type="PANTHER" id="PTHR43327:SF10">
    <property type="entry name" value="STOMATIN-LIKE PROTEIN 2, MITOCHONDRIAL"/>
    <property type="match status" value="1"/>
</dbReference>
<dbReference type="Proteomes" id="UP000249390">
    <property type="component" value="Unassembled WGS sequence"/>
</dbReference>
<evidence type="ECO:0000313" key="1">
    <source>
        <dbReference type="EMBL" id="RAL42593.1"/>
    </source>
</evidence>
<dbReference type="InterPro" id="IPR036013">
    <property type="entry name" value="Band_7/SPFH_dom_sf"/>
</dbReference>
<dbReference type="PANTHER" id="PTHR43327">
    <property type="entry name" value="STOMATIN-LIKE PROTEIN 2, MITOCHONDRIAL"/>
    <property type="match status" value="1"/>
</dbReference>
<keyword evidence="2" id="KW-1185">Reference proteome</keyword>
<name>A0A328DFB0_9ASTE</name>
<organism evidence="1 2">
    <name type="scientific">Cuscuta australis</name>
    <dbReference type="NCBI Taxonomy" id="267555"/>
    <lineage>
        <taxon>Eukaryota</taxon>
        <taxon>Viridiplantae</taxon>
        <taxon>Streptophyta</taxon>
        <taxon>Embryophyta</taxon>
        <taxon>Tracheophyta</taxon>
        <taxon>Spermatophyta</taxon>
        <taxon>Magnoliopsida</taxon>
        <taxon>eudicotyledons</taxon>
        <taxon>Gunneridae</taxon>
        <taxon>Pentapetalae</taxon>
        <taxon>asterids</taxon>
        <taxon>lamiids</taxon>
        <taxon>Solanales</taxon>
        <taxon>Convolvulaceae</taxon>
        <taxon>Cuscuteae</taxon>
        <taxon>Cuscuta</taxon>
        <taxon>Cuscuta subgen. Grammica</taxon>
        <taxon>Cuscuta sect. Cleistogrammica</taxon>
    </lineage>
</organism>
<comment type="caution">
    <text evidence="1">The sequence shown here is derived from an EMBL/GenBank/DDBJ whole genome shotgun (WGS) entry which is preliminary data.</text>
</comment>
<reference evidence="1 2" key="1">
    <citation type="submission" date="2018-06" db="EMBL/GenBank/DDBJ databases">
        <title>The Genome of Cuscuta australis (Dodder) Provides Insight into the Evolution of Plant Parasitism.</title>
        <authorList>
            <person name="Liu H."/>
        </authorList>
    </citation>
    <scope>NUCLEOTIDE SEQUENCE [LARGE SCALE GENOMIC DNA]</scope>
    <source>
        <strain evidence="2">cv. Yunnan</strain>
        <tissue evidence="1">Vines</tissue>
    </source>
</reference>
<evidence type="ECO:0008006" key="3">
    <source>
        <dbReference type="Google" id="ProtNLM"/>
    </source>
</evidence>
<evidence type="ECO:0000313" key="2">
    <source>
        <dbReference type="Proteomes" id="UP000249390"/>
    </source>
</evidence>
<dbReference type="AlphaFoldDB" id="A0A328DFB0"/>
<proteinExistence type="predicted"/>
<dbReference type="Gene3D" id="3.30.479.30">
    <property type="entry name" value="Band 7 domain"/>
    <property type="match status" value="1"/>
</dbReference>
<gene>
    <name evidence="1" type="ORF">DM860_017138</name>
</gene>
<sequence length="61" mass="6904">MAKAVEEELEKAMSAYGLEIVQTLIVDIEPDTHVNRAMNEISAGKLSLYIFSVRLHKCIFH</sequence>